<accession>A0ABZ1BPD8</accession>
<dbReference type="InterPro" id="IPR004680">
    <property type="entry name" value="Cit_transptr-like_dom"/>
</dbReference>
<evidence type="ECO:0000313" key="8">
    <source>
        <dbReference type="EMBL" id="WRP13972.1"/>
    </source>
</evidence>
<dbReference type="PANTHER" id="PTHR43568">
    <property type="entry name" value="P PROTEIN"/>
    <property type="match status" value="1"/>
</dbReference>
<evidence type="ECO:0000256" key="4">
    <source>
        <dbReference type="ARBA" id="ARBA00022989"/>
    </source>
</evidence>
<feature type="transmembrane region" description="Helical" evidence="6">
    <location>
        <begin position="294"/>
        <end position="312"/>
    </location>
</feature>
<evidence type="ECO:0000256" key="6">
    <source>
        <dbReference type="SAM" id="Phobius"/>
    </source>
</evidence>
<evidence type="ECO:0000256" key="2">
    <source>
        <dbReference type="ARBA" id="ARBA00022448"/>
    </source>
</evidence>
<dbReference type="Pfam" id="PF03600">
    <property type="entry name" value="CitMHS"/>
    <property type="match status" value="1"/>
</dbReference>
<protein>
    <submittedName>
        <fullName evidence="8">SLC13 family permease</fullName>
    </submittedName>
</protein>
<feature type="domain" description="Citrate transporter-like" evidence="7">
    <location>
        <begin position="48"/>
        <end position="414"/>
    </location>
</feature>
<organism evidence="8 9">
    <name type="scientific">Geochorda subterranea</name>
    <dbReference type="NCBI Taxonomy" id="3109564"/>
    <lineage>
        <taxon>Bacteria</taxon>
        <taxon>Bacillati</taxon>
        <taxon>Bacillota</taxon>
        <taxon>Limnochordia</taxon>
        <taxon>Limnochordales</taxon>
        <taxon>Geochordaceae</taxon>
        <taxon>Geochorda</taxon>
    </lineage>
</organism>
<sequence>MQRFIAFVVLVAAVALVTWQTGFTPPQILSVTVFSAFIVGTLLYWPFRLAFALVGVAILLAARLVDIPHLVEFASLDVILFLVGMMIVIGFLEERRFFEVVVEKALPHVGGSALSLLSAVMLMAFFSAALVDEVTSILFMSAIVLRIARRFHLNPVPYIIMTVFATNIGSSATVVGNPIGVLIALRAGLSFPDFLRWATPIALAALVLTMILSFLYYRRPLRELHQAVHRVGLSADPADAERAAAGEAAAAGNPGHAAGSSTPDLRFPSLLFVGTVAGLVLHKQLEHWLGLESNTMLVGVALFAAGIVLLVERHRARELVERRVDWWTLAFFLLLFASAGTLRYVGVTEHIAEALVDATGGSVPRLLVAITWSIGALTALMDNVLAVASFIPIVGDLAAQGIAVQPLWWGMLFGGTILGNLTLIGSTANIVVLGLLERQERRSVGFMEWFWPGAVTAIPSLILATLLLYLQLPLLIG</sequence>
<evidence type="ECO:0000256" key="1">
    <source>
        <dbReference type="ARBA" id="ARBA00004141"/>
    </source>
</evidence>
<dbReference type="EMBL" id="CP141614">
    <property type="protein sequence ID" value="WRP13972.1"/>
    <property type="molecule type" value="Genomic_DNA"/>
</dbReference>
<feature type="transmembrane region" description="Helical" evidence="6">
    <location>
        <begin position="197"/>
        <end position="217"/>
    </location>
</feature>
<keyword evidence="2" id="KW-0813">Transport</keyword>
<name>A0ABZ1BPD8_9FIRM</name>
<gene>
    <name evidence="8" type="ORF">VLY81_11125</name>
</gene>
<dbReference type="InterPro" id="IPR051475">
    <property type="entry name" value="Diverse_Ion_Transporter"/>
</dbReference>
<dbReference type="RefSeq" id="WP_324668245.1">
    <property type="nucleotide sequence ID" value="NZ_CP141614.1"/>
</dbReference>
<keyword evidence="3 6" id="KW-0812">Transmembrane</keyword>
<evidence type="ECO:0000256" key="5">
    <source>
        <dbReference type="ARBA" id="ARBA00023136"/>
    </source>
</evidence>
<feature type="transmembrane region" description="Helical" evidence="6">
    <location>
        <begin position="324"/>
        <end position="346"/>
    </location>
</feature>
<feature type="transmembrane region" description="Helical" evidence="6">
    <location>
        <begin position="407"/>
        <end position="429"/>
    </location>
</feature>
<keyword evidence="4 6" id="KW-1133">Transmembrane helix</keyword>
<feature type="transmembrane region" description="Helical" evidence="6">
    <location>
        <begin position="449"/>
        <end position="470"/>
    </location>
</feature>
<comment type="subcellular location">
    <subcellularLocation>
        <location evidence="1">Membrane</location>
        <topology evidence="1">Multi-pass membrane protein</topology>
    </subcellularLocation>
</comment>
<feature type="transmembrane region" description="Helical" evidence="6">
    <location>
        <begin position="157"/>
        <end position="185"/>
    </location>
</feature>
<evidence type="ECO:0000256" key="3">
    <source>
        <dbReference type="ARBA" id="ARBA00022692"/>
    </source>
</evidence>
<evidence type="ECO:0000259" key="7">
    <source>
        <dbReference type="Pfam" id="PF03600"/>
    </source>
</evidence>
<dbReference type="Proteomes" id="UP001333102">
    <property type="component" value="Chromosome"/>
</dbReference>
<dbReference type="PANTHER" id="PTHR43568:SF1">
    <property type="entry name" value="P PROTEIN"/>
    <property type="match status" value="1"/>
</dbReference>
<evidence type="ECO:0000313" key="9">
    <source>
        <dbReference type="Proteomes" id="UP001333102"/>
    </source>
</evidence>
<keyword evidence="5 6" id="KW-0472">Membrane</keyword>
<keyword evidence="9" id="KW-1185">Reference proteome</keyword>
<feature type="transmembrane region" description="Helical" evidence="6">
    <location>
        <begin position="112"/>
        <end position="145"/>
    </location>
</feature>
<feature type="transmembrane region" description="Helical" evidence="6">
    <location>
        <begin position="45"/>
        <end position="62"/>
    </location>
</feature>
<reference evidence="9" key="1">
    <citation type="submission" date="2023-12" db="EMBL/GenBank/DDBJ databases">
        <title>Novel isolates from deep terrestrial aquifers shed light on the physiology and ecology of the class Limnochordia.</title>
        <authorList>
            <person name="Karnachuk O.V."/>
            <person name="Lukina A.P."/>
            <person name="Avakyan M.R."/>
            <person name="Kadnikov V."/>
            <person name="Begmatov S."/>
            <person name="Beletsky A.V."/>
            <person name="Mardanov A.V."/>
            <person name="Ravin N.V."/>
        </authorList>
    </citation>
    <scope>NUCLEOTIDE SEQUENCE [LARGE SCALE GENOMIC DNA]</scope>
    <source>
        <strain evidence="9">LN</strain>
    </source>
</reference>
<feature type="transmembrane region" description="Helical" evidence="6">
    <location>
        <begin position="74"/>
        <end position="92"/>
    </location>
</feature>
<feature type="transmembrane region" description="Helical" evidence="6">
    <location>
        <begin position="366"/>
        <end position="395"/>
    </location>
</feature>
<proteinExistence type="predicted"/>